<evidence type="ECO:0000313" key="2">
    <source>
        <dbReference type="EMBL" id="MEE8659085.1"/>
    </source>
</evidence>
<name>A0ABU7U643_9PROT</name>
<sequence>MRRSVLIATRLKLRHLCLALLVLFGFAGELALQSLATPDEVPRAEIVRLLGIDIAPGTSVAASAGMHHHHHKHKPGHVHQGCVLCPLLTLAALMVTQAVIFPRSSQLVLRLYRVLFTARAPPPIFFPRPFGQGPPFPS</sequence>
<dbReference type="Proteomes" id="UP001312908">
    <property type="component" value="Unassembled WGS sequence"/>
</dbReference>
<reference evidence="2 3" key="1">
    <citation type="submission" date="2023-10" db="EMBL/GenBank/DDBJ databases">
        <title>Sorlinia euscelidii gen. nov., sp. nov., an acetic acid bacteria isolated from the gut of Euscelidius variegatus emitter.</title>
        <authorList>
            <person name="Michoud G."/>
            <person name="Marasco R."/>
            <person name="Seferji K."/>
            <person name="Gonella E."/>
            <person name="Garuglieri E."/>
            <person name="Alma A."/>
            <person name="Mapelli F."/>
            <person name="Borin S."/>
            <person name="Daffonchio D."/>
            <person name="Crotti E."/>
        </authorList>
    </citation>
    <scope>NUCLEOTIDE SEQUENCE [LARGE SCALE GENOMIC DNA]</scope>
    <source>
        <strain evidence="2 3">EV16P</strain>
    </source>
</reference>
<evidence type="ECO:0000313" key="3">
    <source>
        <dbReference type="Proteomes" id="UP001312908"/>
    </source>
</evidence>
<gene>
    <name evidence="2" type="ORF">DOFOFD_08675</name>
</gene>
<accession>A0ABU7U643</accession>
<keyword evidence="1" id="KW-1133">Transmembrane helix</keyword>
<protein>
    <recommendedName>
        <fullName evidence="4">DUF2946 domain-containing protein</fullName>
    </recommendedName>
</protein>
<feature type="transmembrane region" description="Helical" evidence="1">
    <location>
        <begin position="78"/>
        <end position="101"/>
    </location>
</feature>
<keyword evidence="1" id="KW-0812">Transmembrane</keyword>
<keyword evidence="3" id="KW-1185">Reference proteome</keyword>
<dbReference type="EMBL" id="JAWJZY010000003">
    <property type="protein sequence ID" value="MEE8659085.1"/>
    <property type="molecule type" value="Genomic_DNA"/>
</dbReference>
<organism evidence="2 3">
    <name type="scientific">Sorlinia euscelidii</name>
    <dbReference type="NCBI Taxonomy" id="3081148"/>
    <lineage>
        <taxon>Bacteria</taxon>
        <taxon>Pseudomonadati</taxon>
        <taxon>Pseudomonadota</taxon>
        <taxon>Alphaproteobacteria</taxon>
        <taxon>Acetobacterales</taxon>
        <taxon>Acetobacteraceae</taxon>
        <taxon>Sorlinia</taxon>
    </lineage>
</organism>
<comment type="caution">
    <text evidence="2">The sequence shown here is derived from an EMBL/GenBank/DDBJ whole genome shotgun (WGS) entry which is preliminary data.</text>
</comment>
<proteinExistence type="predicted"/>
<dbReference type="RefSeq" id="WP_394819943.1">
    <property type="nucleotide sequence ID" value="NZ_JAWJZY010000003.1"/>
</dbReference>
<evidence type="ECO:0008006" key="4">
    <source>
        <dbReference type="Google" id="ProtNLM"/>
    </source>
</evidence>
<keyword evidence="1" id="KW-0472">Membrane</keyword>
<evidence type="ECO:0000256" key="1">
    <source>
        <dbReference type="SAM" id="Phobius"/>
    </source>
</evidence>